<dbReference type="AlphaFoldDB" id="A0A444Z7V6"/>
<reference evidence="1 2" key="1">
    <citation type="submission" date="2019-01" db="EMBL/GenBank/DDBJ databases">
        <title>Sequencing of cultivated peanut Arachis hypogaea provides insights into genome evolution and oil improvement.</title>
        <authorList>
            <person name="Chen X."/>
        </authorList>
    </citation>
    <scope>NUCLEOTIDE SEQUENCE [LARGE SCALE GENOMIC DNA]</scope>
    <source>
        <strain evidence="2">cv. Fuhuasheng</strain>
        <tissue evidence="1">Leaves</tissue>
    </source>
</reference>
<organism evidence="1 2">
    <name type="scientific">Arachis hypogaea</name>
    <name type="common">Peanut</name>
    <dbReference type="NCBI Taxonomy" id="3818"/>
    <lineage>
        <taxon>Eukaryota</taxon>
        <taxon>Viridiplantae</taxon>
        <taxon>Streptophyta</taxon>
        <taxon>Embryophyta</taxon>
        <taxon>Tracheophyta</taxon>
        <taxon>Spermatophyta</taxon>
        <taxon>Magnoliopsida</taxon>
        <taxon>eudicotyledons</taxon>
        <taxon>Gunneridae</taxon>
        <taxon>Pentapetalae</taxon>
        <taxon>rosids</taxon>
        <taxon>fabids</taxon>
        <taxon>Fabales</taxon>
        <taxon>Fabaceae</taxon>
        <taxon>Papilionoideae</taxon>
        <taxon>50 kb inversion clade</taxon>
        <taxon>dalbergioids sensu lato</taxon>
        <taxon>Dalbergieae</taxon>
        <taxon>Pterocarpus clade</taxon>
        <taxon>Arachis</taxon>
    </lineage>
</organism>
<sequence length="74" mass="8779">MQFLWLVHSFHCFYYQHIIHLVKLTNTLLIETYYLDACIVSKSVKKGKEHCIWSMEAASVSQYWIVCQHCARQG</sequence>
<evidence type="ECO:0000313" key="2">
    <source>
        <dbReference type="Proteomes" id="UP000289738"/>
    </source>
</evidence>
<name>A0A444Z7V6_ARAHY</name>
<keyword evidence="2" id="KW-1185">Reference proteome</keyword>
<comment type="caution">
    <text evidence="1">The sequence shown here is derived from an EMBL/GenBank/DDBJ whole genome shotgun (WGS) entry which is preliminary data.</text>
</comment>
<dbReference type="EMBL" id="SDMP01000015">
    <property type="protein sequence ID" value="RYR10218.1"/>
    <property type="molecule type" value="Genomic_DNA"/>
</dbReference>
<dbReference type="Proteomes" id="UP000289738">
    <property type="component" value="Chromosome B05"/>
</dbReference>
<evidence type="ECO:0000313" key="1">
    <source>
        <dbReference type="EMBL" id="RYR10218.1"/>
    </source>
</evidence>
<gene>
    <name evidence="1" type="ORF">Ahy_B05g078688</name>
</gene>
<proteinExistence type="predicted"/>
<protein>
    <submittedName>
        <fullName evidence="1">Uncharacterized protein</fullName>
    </submittedName>
</protein>
<accession>A0A444Z7V6</accession>